<dbReference type="Gene3D" id="6.10.340.10">
    <property type="match status" value="1"/>
</dbReference>
<dbReference type="EC" id="2.7.13.3" evidence="3"/>
<dbReference type="Gene3D" id="3.30.565.10">
    <property type="entry name" value="Histidine kinase-like ATPase, C-terminal domain"/>
    <property type="match status" value="1"/>
</dbReference>
<dbReference type="CDD" id="cd00082">
    <property type="entry name" value="HisKA"/>
    <property type="match status" value="1"/>
</dbReference>
<evidence type="ECO:0000313" key="12">
    <source>
        <dbReference type="Proteomes" id="UP001442494"/>
    </source>
</evidence>
<evidence type="ECO:0000256" key="7">
    <source>
        <dbReference type="ARBA" id="ARBA00023012"/>
    </source>
</evidence>
<keyword evidence="5" id="KW-0808">Transferase</keyword>
<dbReference type="PRINTS" id="PR00344">
    <property type="entry name" value="BCTRLSENSOR"/>
</dbReference>
<keyword evidence="4" id="KW-0597">Phosphoprotein</keyword>
<dbReference type="SMART" id="SM00387">
    <property type="entry name" value="HATPase_c"/>
    <property type="match status" value="1"/>
</dbReference>
<dbReference type="CDD" id="cd06225">
    <property type="entry name" value="HAMP"/>
    <property type="match status" value="1"/>
</dbReference>
<dbReference type="InterPro" id="IPR036890">
    <property type="entry name" value="HATPase_C_sf"/>
</dbReference>
<dbReference type="PANTHER" id="PTHR43065:SF50">
    <property type="entry name" value="HISTIDINE KINASE"/>
    <property type="match status" value="1"/>
</dbReference>
<feature type="domain" description="HAMP" evidence="10">
    <location>
        <begin position="230"/>
        <end position="283"/>
    </location>
</feature>
<keyword evidence="11" id="KW-0067">ATP-binding</keyword>
<dbReference type="InterPro" id="IPR004358">
    <property type="entry name" value="Sig_transdc_His_kin-like_C"/>
</dbReference>
<dbReference type="InterPro" id="IPR003660">
    <property type="entry name" value="HAMP_dom"/>
</dbReference>
<evidence type="ECO:0000313" key="11">
    <source>
        <dbReference type="EMBL" id="MEP0863765.1"/>
    </source>
</evidence>
<keyword evidence="8" id="KW-0472">Membrane</keyword>
<keyword evidence="11" id="KW-0547">Nucleotide-binding</keyword>
<evidence type="ECO:0000256" key="4">
    <source>
        <dbReference type="ARBA" id="ARBA00022553"/>
    </source>
</evidence>
<dbReference type="PROSITE" id="PS50109">
    <property type="entry name" value="HIS_KIN"/>
    <property type="match status" value="1"/>
</dbReference>
<dbReference type="EMBL" id="JAMPKK010000006">
    <property type="protein sequence ID" value="MEP0863765.1"/>
    <property type="molecule type" value="Genomic_DNA"/>
</dbReference>
<dbReference type="SUPFAM" id="SSF47384">
    <property type="entry name" value="Homodimeric domain of signal transducing histidine kinase"/>
    <property type="match status" value="1"/>
</dbReference>
<keyword evidence="8" id="KW-0812">Transmembrane</keyword>
<accession>A0ABV0JKH9</accession>
<name>A0ABV0JKH9_9CYAN</name>
<dbReference type="InterPro" id="IPR036097">
    <property type="entry name" value="HisK_dim/P_sf"/>
</dbReference>
<keyword evidence="6" id="KW-0418">Kinase</keyword>
<dbReference type="Pfam" id="PF00672">
    <property type="entry name" value="HAMP"/>
    <property type="match status" value="1"/>
</dbReference>
<dbReference type="InterPro" id="IPR005467">
    <property type="entry name" value="His_kinase_dom"/>
</dbReference>
<proteinExistence type="predicted"/>
<dbReference type="GO" id="GO:0005524">
    <property type="term" value="F:ATP binding"/>
    <property type="evidence" value="ECO:0007669"/>
    <property type="project" value="UniProtKB-KW"/>
</dbReference>
<evidence type="ECO:0000256" key="2">
    <source>
        <dbReference type="ARBA" id="ARBA00004370"/>
    </source>
</evidence>
<dbReference type="SMART" id="SM00388">
    <property type="entry name" value="HisKA"/>
    <property type="match status" value="1"/>
</dbReference>
<evidence type="ECO:0000259" key="10">
    <source>
        <dbReference type="PROSITE" id="PS50885"/>
    </source>
</evidence>
<keyword evidence="8" id="KW-1133">Transmembrane helix</keyword>
<reference evidence="11 12" key="1">
    <citation type="submission" date="2022-04" db="EMBL/GenBank/DDBJ databases">
        <title>Positive selection, recombination, and allopatry shape intraspecific diversity of widespread and dominant cyanobacteria.</title>
        <authorList>
            <person name="Wei J."/>
            <person name="Shu W."/>
            <person name="Hu C."/>
        </authorList>
    </citation>
    <scope>NUCLEOTIDE SEQUENCE [LARGE SCALE GENOMIC DNA]</scope>
    <source>
        <strain evidence="11 12">GB2-A5</strain>
    </source>
</reference>
<dbReference type="SUPFAM" id="SSF55874">
    <property type="entry name" value="ATPase domain of HSP90 chaperone/DNA topoisomerase II/histidine kinase"/>
    <property type="match status" value="1"/>
</dbReference>
<keyword evidence="7" id="KW-0902">Two-component regulatory system</keyword>
<dbReference type="Gene3D" id="1.10.287.130">
    <property type="match status" value="1"/>
</dbReference>
<dbReference type="InterPro" id="IPR003594">
    <property type="entry name" value="HATPase_dom"/>
</dbReference>
<sequence length="578" mass="65128">MSIAKKIGYGYTLAIGIAVLGTTIGLVTGDYYQKQAQTQMKIANKQQHLLSDLENAVNAVQSHPQRLVIILGESIWFDYETAKFLGDVNRVKKLISDFKFFIETHPRNLVRDTTNLKDLLQGYETNTEAYAGLMQSLWQQIEPPNLTPEYIPAAQQRLLTFIRGKSATDITVKFDRLSESLSQFKVGAEFQQAQANQRVEEAETLRLQIIAVSMLLSVAMAVALALITSRAIARPIESLTQVAKRVTQEANFELQATVKTEDEVGSLAISLNQLVQWVGEYTHELELARQTLEQRVEERTQELTQALQYLKSTQTHLIQAEKMSSLGQMVAGVAHEINNPINFIYGNLGYANDYTQQLLELVELYQQHYPDPTPEIQDKIEMIELKFLAEDLPKLLSSMRMGVDRIRQIVVSLRNFSRLDESEMKSVDIHEGINSTLLILNNRLKHEIEVINQYGDLPLIECYPAQLNQVFMNIISNAIDALLEESTQPSKQIIIQTQRIDFSHIQVGIRDNGMGIPPEIRDKLFDPFFTTKPVGKGTGLGLSISYQIIEKHRGKIDVISAIGQGTEFAVTLPIQNKG</sequence>
<evidence type="ECO:0000256" key="1">
    <source>
        <dbReference type="ARBA" id="ARBA00000085"/>
    </source>
</evidence>
<feature type="transmembrane region" description="Helical" evidence="8">
    <location>
        <begin position="12"/>
        <end position="32"/>
    </location>
</feature>
<feature type="domain" description="Histidine kinase" evidence="9">
    <location>
        <begin position="332"/>
        <end position="576"/>
    </location>
</feature>
<dbReference type="Proteomes" id="UP001442494">
    <property type="component" value="Unassembled WGS sequence"/>
</dbReference>
<gene>
    <name evidence="11" type="ORF">NDI37_04705</name>
</gene>
<dbReference type="PROSITE" id="PS50885">
    <property type="entry name" value="HAMP"/>
    <property type="match status" value="1"/>
</dbReference>
<evidence type="ECO:0000256" key="6">
    <source>
        <dbReference type="ARBA" id="ARBA00022777"/>
    </source>
</evidence>
<comment type="catalytic activity">
    <reaction evidence="1">
        <text>ATP + protein L-histidine = ADP + protein N-phospho-L-histidine.</text>
        <dbReference type="EC" id="2.7.13.3"/>
    </reaction>
</comment>
<evidence type="ECO:0000256" key="8">
    <source>
        <dbReference type="SAM" id="Phobius"/>
    </source>
</evidence>
<dbReference type="RefSeq" id="WP_242019199.1">
    <property type="nucleotide sequence ID" value="NZ_JAMPKK010000006.1"/>
</dbReference>
<evidence type="ECO:0000256" key="5">
    <source>
        <dbReference type="ARBA" id="ARBA00022679"/>
    </source>
</evidence>
<comment type="caution">
    <text evidence="11">The sequence shown here is derived from an EMBL/GenBank/DDBJ whole genome shotgun (WGS) entry which is preliminary data.</text>
</comment>
<comment type="subcellular location">
    <subcellularLocation>
        <location evidence="2">Membrane</location>
    </subcellularLocation>
</comment>
<protein>
    <recommendedName>
        <fullName evidence="3">histidine kinase</fullName>
        <ecNumber evidence="3">2.7.13.3</ecNumber>
    </recommendedName>
</protein>
<dbReference type="InterPro" id="IPR003661">
    <property type="entry name" value="HisK_dim/P_dom"/>
</dbReference>
<organism evidence="11 12">
    <name type="scientific">Funiculus sociatus GB2-A5</name>
    <dbReference type="NCBI Taxonomy" id="2933946"/>
    <lineage>
        <taxon>Bacteria</taxon>
        <taxon>Bacillati</taxon>
        <taxon>Cyanobacteriota</taxon>
        <taxon>Cyanophyceae</taxon>
        <taxon>Coleofasciculales</taxon>
        <taxon>Coleofasciculaceae</taxon>
        <taxon>Funiculus</taxon>
    </lineage>
</organism>
<dbReference type="PANTHER" id="PTHR43065">
    <property type="entry name" value="SENSOR HISTIDINE KINASE"/>
    <property type="match status" value="1"/>
</dbReference>
<dbReference type="SUPFAM" id="SSF158472">
    <property type="entry name" value="HAMP domain-like"/>
    <property type="match status" value="1"/>
</dbReference>
<dbReference type="Pfam" id="PF02518">
    <property type="entry name" value="HATPase_c"/>
    <property type="match status" value="1"/>
</dbReference>
<dbReference type="SMART" id="SM00304">
    <property type="entry name" value="HAMP"/>
    <property type="match status" value="1"/>
</dbReference>
<evidence type="ECO:0000259" key="9">
    <source>
        <dbReference type="PROSITE" id="PS50109"/>
    </source>
</evidence>
<keyword evidence="12" id="KW-1185">Reference proteome</keyword>
<evidence type="ECO:0000256" key="3">
    <source>
        <dbReference type="ARBA" id="ARBA00012438"/>
    </source>
</evidence>